<evidence type="ECO:0000256" key="1">
    <source>
        <dbReference type="ARBA" id="ARBA00004141"/>
    </source>
</evidence>
<dbReference type="SUPFAM" id="SSF47473">
    <property type="entry name" value="EF-hand"/>
    <property type="match status" value="1"/>
</dbReference>
<feature type="region of interest" description="Disordered" evidence="10">
    <location>
        <begin position="1260"/>
        <end position="1291"/>
    </location>
</feature>
<feature type="transmembrane region" description="Helical" evidence="11">
    <location>
        <begin position="875"/>
        <end position="895"/>
    </location>
</feature>
<evidence type="ECO:0000313" key="14">
    <source>
        <dbReference type="EMBL" id="CAE8618024.1"/>
    </source>
</evidence>
<organism evidence="14 15">
    <name type="scientific">Polarella glacialis</name>
    <name type="common">Dinoflagellate</name>
    <dbReference type="NCBI Taxonomy" id="89957"/>
    <lineage>
        <taxon>Eukaryota</taxon>
        <taxon>Sar</taxon>
        <taxon>Alveolata</taxon>
        <taxon>Dinophyceae</taxon>
        <taxon>Suessiales</taxon>
        <taxon>Suessiaceae</taxon>
        <taxon>Polarella</taxon>
    </lineage>
</organism>
<sequence>MEQSSFEPAVRSAREALAISKQLVDRARVLASLNVVINIFAQQSPMEPQAMLETAQEGVLFLKGLEQEDRKGLALALQLLAAVRYAVSSGSDRPREAEQASADAARAFRELGDPEGEASVWKSVVYAHLANDQPAAALMAAEEALAIYQAAGHRTQQVHILDAMASLLILRENTKKALKVGQDALSLARDIGDHRLQLAVMGTIVEANLVREDHQAAIVMSKEVVALKVELGDIQGQASALSMLFKVYLAQGSDNEAFGAGHEAMAALQKCDHRGELAMAEFVAHVLLQKRSPEAVHVARRALSLARELSLRFSEGNALFLIGKCDLRSQEGLRSVLEAGKIFKELGLKKAEATSLHAAANSWLVQRRPSPTDALREAQEGLAVYRETADRRGEAIMLHTMANCHLALRETHRGVSVAYEALHLFEQLGDDYGVRLATKLLLGSGQSEEDLREATRIKASFDGLETRASAATGAMRRRDEEAQAQTLQDEQVLWEYAWVPQETQDFGKLYGEKRPGGAFRRIFVASELRDPGLLRQLGTCWAGSSSSPAKSPACFGNLINGRLLAAGSIQSAMEASRCASAVYDVSMLNHLTPLEVMDVALRLVQAQQTIEEPKVALDIITASTQHMAYTHGLRDPFHATLWGFARTARIENPQHEFRCLDVDAGCRWEDMAFITRYLMGAQSTRLRAVGCAPCMPGGKRKKKTKRPVAQTIGVSDVTVEVGQYNQFSTTACSGPVCAVCGDVAATRECQQCSSLMCEGCDQMVHSRGVMKSHDVADFHPPKADGASAAPSEASKKLSHSEEGLGAREWGTVVVALVANALFSGWAPLQVLLEEDEVYRHTCPEAESLCPQRSSRLILLYTLGSTSAVLSGAPCGFLVALSGLLVTSGLVLLGTAESHAEGQGLDAFAAGMILLGGGGSLVMTNSMPLAFIVLPKHIPLVMTLCNCLFDASAVMFLLLYRVYAAGVERRTMFVAYALLCAAVHIALSLAWCGPPAARLREAKAAEPPLHGLPLKRQLCSFEFAFAVIFLSLQQFRSNTYLGTNKEVLEKLGDASTGYFYTQAFSASLPASLVCVPLISRCLRDRGFADTFLLTSILGILWNGVALVQSLPAQLVSFAAFTNFRAFLYSAYFTFVAHSFGSRTSASVSGVIGVFSGSLNFMIWPCTELSQQVGGLSSLYWVKAETAAAAFVRLQGTAPDTLPSDETGPPESGANCKSEVHFVYDEVRASLRTWHEDDLCKPAGYAGKCPAAIFRAGYDDQRSFGAPPQTPSRGAMPLPEAWGTPRSGTPRSATLRAATPRGAAHVQRLTTPRAATPLATAKRVSQRAGTPLELVRRGDTPRIAPSATHENATATSKEVYRVPTIEEINKQFELEKRNKMGDGGTVDEAAAEAALGRRSKLVREQLRDLERVYDPAQETGWEKKYKFFSENKMKATYRTYARARHDPFNKDPSWGKSVLADVSRSVEKKGLTPEGLFYGIDIDGDNTLSRPEIKRALTSVIPTLGDYELTAIFDVIDADCSGEVTLEEFVKAMDFGRTSIYKKEDVERWRNPIHRIKRLAPAQMEGWDHLDDNVADDIQKESKHLMARLSSLLQSSPRALVHNYKPPKYLYFGGGADLKRFENQNYLRSKRESSSGTSSATVSSDFPDPGGADVRPGFLCSKKANDALAPATKGSQQGMLLVLKGFSALNQSPRRAATPLS</sequence>
<dbReference type="GO" id="GO:0006865">
    <property type="term" value="P:amino acid transport"/>
    <property type="evidence" value="ECO:0007669"/>
    <property type="project" value="UniProtKB-KW"/>
</dbReference>
<dbReference type="PROSITE" id="PS00018">
    <property type="entry name" value="EF_HAND_1"/>
    <property type="match status" value="2"/>
</dbReference>
<keyword evidence="15" id="KW-1185">Reference proteome</keyword>
<evidence type="ECO:0000256" key="2">
    <source>
        <dbReference type="ARBA" id="ARBA00006595"/>
    </source>
</evidence>
<comment type="similarity">
    <text evidence="2">Belongs to the SLC43A transporter (TC 2.A.1.44) family.</text>
</comment>
<dbReference type="CDD" id="cd06174">
    <property type="entry name" value="MFS"/>
    <property type="match status" value="1"/>
</dbReference>
<feature type="region of interest" description="Disordered" evidence="10">
    <location>
        <begin position="774"/>
        <end position="800"/>
    </location>
</feature>
<dbReference type="PROSITE" id="PS50119">
    <property type="entry name" value="ZF_BBOX"/>
    <property type="match status" value="1"/>
</dbReference>
<dbReference type="SMART" id="SM00054">
    <property type="entry name" value="EFh"/>
    <property type="match status" value="2"/>
</dbReference>
<feature type="transmembrane region" description="Helical" evidence="11">
    <location>
        <begin position="939"/>
        <end position="959"/>
    </location>
</feature>
<dbReference type="Gene3D" id="1.10.238.10">
    <property type="entry name" value="EF-hand"/>
    <property type="match status" value="1"/>
</dbReference>
<name>A0A813FVI0_POLGL</name>
<feature type="domain" description="EF-hand" evidence="13">
    <location>
        <begin position="1506"/>
        <end position="1537"/>
    </location>
</feature>
<evidence type="ECO:0000256" key="9">
    <source>
        <dbReference type="PROSITE-ProRule" id="PRU00024"/>
    </source>
</evidence>
<evidence type="ECO:0000259" key="13">
    <source>
        <dbReference type="PROSITE" id="PS50222"/>
    </source>
</evidence>
<dbReference type="Gene3D" id="3.40.50.720">
    <property type="entry name" value="NAD(P)-binding Rossmann-like Domain"/>
    <property type="match status" value="1"/>
</dbReference>
<evidence type="ECO:0000256" key="3">
    <source>
        <dbReference type="ARBA" id="ARBA00022448"/>
    </source>
</evidence>
<evidence type="ECO:0008006" key="16">
    <source>
        <dbReference type="Google" id="ProtNLM"/>
    </source>
</evidence>
<keyword evidence="9" id="KW-0862">Zinc</keyword>
<keyword evidence="8 11" id="KW-0472">Membrane</keyword>
<dbReference type="PROSITE" id="PS50222">
    <property type="entry name" value="EF_HAND_2"/>
    <property type="match status" value="1"/>
</dbReference>
<dbReference type="Pfam" id="PF13499">
    <property type="entry name" value="EF-hand_7"/>
    <property type="match status" value="1"/>
</dbReference>
<comment type="caution">
    <text evidence="14">The sequence shown here is derived from an EMBL/GenBank/DDBJ whole genome shotgun (WGS) entry which is preliminary data.</text>
</comment>
<gene>
    <name evidence="14" type="ORF">PGLA1383_LOCUS35679</name>
</gene>
<dbReference type="InterPro" id="IPR036291">
    <property type="entry name" value="NAD(P)-bd_dom_sf"/>
</dbReference>
<dbReference type="InterPro" id="IPR000315">
    <property type="entry name" value="Znf_B-box"/>
</dbReference>
<evidence type="ECO:0000256" key="11">
    <source>
        <dbReference type="SAM" id="Phobius"/>
    </source>
</evidence>
<feature type="domain" description="B box-type" evidence="12">
    <location>
        <begin position="736"/>
        <end position="778"/>
    </location>
</feature>
<dbReference type="SUPFAM" id="SSF51735">
    <property type="entry name" value="NAD(P)-binding Rossmann-fold domains"/>
    <property type="match status" value="1"/>
</dbReference>
<dbReference type="PANTHER" id="PTHR20772">
    <property type="entry name" value="PROTEIN FMP42"/>
    <property type="match status" value="1"/>
</dbReference>
<dbReference type="InterPro" id="IPR002048">
    <property type="entry name" value="EF_hand_dom"/>
</dbReference>
<reference evidence="14" key="1">
    <citation type="submission" date="2021-02" db="EMBL/GenBank/DDBJ databases">
        <authorList>
            <person name="Dougan E. K."/>
            <person name="Rhodes N."/>
            <person name="Thang M."/>
            <person name="Chan C."/>
        </authorList>
    </citation>
    <scope>NUCLEOTIDE SEQUENCE</scope>
</reference>
<dbReference type="OrthoDB" id="26525at2759"/>
<keyword evidence="9" id="KW-0479">Metal-binding</keyword>
<keyword evidence="7 11" id="KW-1133">Transmembrane helix</keyword>
<evidence type="ECO:0000256" key="8">
    <source>
        <dbReference type="ARBA" id="ARBA00023136"/>
    </source>
</evidence>
<dbReference type="GO" id="GO:0008270">
    <property type="term" value="F:zinc ion binding"/>
    <property type="evidence" value="ECO:0007669"/>
    <property type="project" value="UniProtKB-KW"/>
</dbReference>
<dbReference type="InterPro" id="IPR011990">
    <property type="entry name" value="TPR-like_helical_dom_sf"/>
</dbReference>
<evidence type="ECO:0000256" key="4">
    <source>
        <dbReference type="ARBA" id="ARBA00022692"/>
    </source>
</evidence>
<evidence type="ECO:0000256" key="6">
    <source>
        <dbReference type="ARBA" id="ARBA00022970"/>
    </source>
</evidence>
<feature type="compositionally biased region" description="Low complexity" evidence="10">
    <location>
        <begin position="1632"/>
        <end position="1642"/>
    </location>
</feature>
<dbReference type="Gene3D" id="1.25.40.10">
    <property type="entry name" value="Tetratricopeptide repeat domain"/>
    <property type="match status" value="2"/>
</dbReference>
<evidence type="ECO:0000259" key="12">
    <source>
        <dbReference type="PROSITE" id="PS50119"/>
    </source>
</evidence>
<keyword evidence="5" id="KW-0106">Calcium</keyword>
<dbReference type="InterPro" id="IPR052599">
    <property type="entry name" value="SLC43A_AATransporter"/>
</dbReference>
<dbReference type="InterPro" id="IPR018247">
    <property type="entry name" value="EF_Hand_1_Ca_BS"/>
</dbReference>
<feature type="transmembrane region" description="Helical" evidence="11">
    <location>
        <begin position="907"/>
        <end position="933"/>
    </location>
</feature>
<dbReference type="EMBL" id="CAJNNV010026372">
    <property type="protein sequence ID" value="CAE8618024.1"/>
    <property type="molecule type" value="Genomic_DNA"/>
</dbReference>
<proteinExistence type="inferred from homology"/>
<keyword evidence="6" id="KW-0029">Amino-acid transport</keyword>
<feature type="region of interest" description="Disordered" evidence="10">
    <location>
        <begin position="1626"/>
        <end position="1655"/>
    </location>
</feature>
<keyword evidence="4 11" id="KW-0812">Transmembrane</keyword>
<dbReference type="GO" id="GO:0005509">
    <property type="term" value="F:calcium ion binding"/>
    <property type="evidence" value="ECO:0007669"/>
    <property type="project" value="InterPro"/>
</dbReference>
<dbReference type="PANTHER" id="PTHR20772:SF2">
    <property type="entry name" value="PROTEIN FMP42"/>
    <property type="match status" value="1"/>
</dbReference>
<dbReference type="Proteomes" id="UP000654075">
    <property type="component" value="Unassembled WGS sequence"/>
</dbReference>
<keyword evidence="9" id="KW-0863">Zinc-finger</keyword>
<dbReference type="SUPFAM" id="SSF103473">
    <property type="entry name" value="MFS general substrate transporter"/>
    <property type="match status" value="1"/>
</dbReference>
<evidence type="ECO:0000313" key="15">
    <source>
        <dbReference type="Proteomes" id="UP000654075"/>
    </source>
</evidence>
<dbReference type="InterPro" id="IPR036259">
    <property type="entry name" value="MFS_trans_sf"/>
</dbReference>
<evidence type="ECO:0000256" key="7">
    <source>
        <dbReference type="ARBA" id="ARBA00022989"/>
    </source>
</evidence>
<dbReference type="SUPFAM" id="SSF48452">
    <property type="entry name" value="TPR-like"/>
    <property type="match status" value="2"/>
</dbReference>
<dbReference type="CDD" id="cd19757">
    <property type="entry name" value="Bbox1"/>
    <property type="match status" value="1"/>
</dbReference>
<accession>A0A813FVI0</accession>
<dbReference type="CDD" id="cd00051">
    <property type="entry name" value="EFh"/>
    <property type="match status" value="1"/>
</dbReference>
<evidence type="ECO:0000256" key="10">
    <source>
        <dbReference type="SAM" id="MobiDB-lite"/>
    </source>
</evidence>
<evidence type="ECO:0000256" key="5">
    <source>
        <dbReference type="ARBA" id="ARBA00022837"/>
    </source>
</evidence>
<comment type="subcellular location">
    <subcellularLocation>
        <location evidence="1">Membrane</location>
        <topology evidence="1">Multi-pass membrane protein</topology>
    </subcellularLocation>
</comment>
<dbReference type="InterPro" id="IPR011992">
    <property type="entry name" value="EF-hand-dom_pair"/>
</dbReference>
<feature type="transmembrane region" description="Helical" evidence="11">
    <location>
        <begin position="971"/>
        <end position="990"/>
    </location>
</feature>
<dbReference type="GO" id="GO:0016020">
    <property type="term" value="C:membrane"/>
    <property type="evidence" value="ECO:0007669"/>
    <property type="project" value="UniProtKB-SubCell"/>
</dbReference>
<keyword evidence="3" id="KW-0813">Transport</keyword>
<protein>
    <recommendedName>
        <fullName evidence="16">Calmodulin</fullName>
    </recommendedName>
</protein>